<evidence type="ECO:0000313" key="2">
    <source>
        <dbReference type="EMBL" id="CAA9272227.1"/>
    </source>
</evidence>
<feature type="region of interest" description="Disordered" evidence="1">
    <location>
        <begin position="98"/>
        <end position="122"/>
    </location>
</feature>
<organism evidence="2">
    <name type="scientific">uncultured Acidimicrobiales bacterium</name>
    <dbReference type="NCBI Taxonomy" id="310071"/>
    <lineage>
        <taxon>Bacteria</taxon>
        <taxon>Bacillati</taxon>
        <taxon>Actinomycetota</taxon>
        <taxon>Acidimicrobiia</taxon>
        <taxon>Acidimicrobiales</taxon>
        <taxon>environmental samples</taxon>
    </lineage>
</organism>
<protein>
    <submittedName>
        <fullName evidence="2">Uncharacterized protein</fullName>
    </submittedName>
</protein>
<dbReference type="EMBL" id="CADCTB010000204">
    <property type="protein sequence ID" value="CAA9272227.1"/>
    <property type="molecule type" value="Genomic_DNA"/>
</dbReference>
<sequence length="122" mass="13811">GAPVPDLRPQGTGVLRPVHRRQGLRRRGQLLVQGRAGRPCHPHPFLYPRPGTLLRSLYLAKRSVDHLRFADVSVLRGKSGYVLWRLGAVDALQRRFRNVTPARPQPVQAGRRRRPDIRHGGL</sequence>
<proteinExistence type="predicted"/>
<accession>A0A6J4J8Z8</accession>
<gene>
    <name evidence="2" type="ORF">AVDCRST_MAG10-3351</name>
</gene>
<feature type="non-terminal residue" evidence="2">
    <location>
        <position position="122"/>
    </location>
</feature>
<name>A0A6J4J8Z8_9ACTN</name>
<reference evidence="2" key="1">
    <citation type="submission" date="2020-02" db="EMBL/GenBank/DDBJ databases">
        <authorList>
            <person name="Meier V. D."/>
        </authorList>
    </citation>
    <scope>NUCLEOTIDE SEQUENCE</scope>
    <source>
        <strain evidence="2">AVDCRST_MAG10</strain>
    </source>
</reference>
<feature type="non-terminal residue" evidence="2">
    <location>
        <position position="1"/>
    </location>
</feature>
<dbReference type="AlphaFoldDB" id="A0A6J4J8Z8"/>
<evidence type="ECO:0000256" key="1">
    <source>
        <dbReference type="SAM" id="MobiDB-lite"/>
    </source>
</evidence>